<dbReference type="AlphaFoldDB" id="A0A4C1VTP7"/>
<proteinExistence type="predicted"/>
<evidence type="ECO:0000313" key="2">
    <source>
        <dbReference type="EMBL" id="GBP41204.1"/>
    </source>
</evidence>
<sequence>MGQSVRVPAAHSLFSLSINPTPFIRHPIPFLLPPASAVNTLMTPFRVPKSTRNTYSMSVCPHLSSRTVSIRIWISSPNASQAQLCATSPIRSRFYPGPFPKPTCRFRRTSGEPERVPAAIDRPEHN</sequence>
<organism evidence="2 3">
    <name type="scientific">Eumeta variegata</name>
    <name type="common">Bagworm moth</name>
    <name type="synonym">Eumeta japonica</name>
    <dbReference type="NCBI Taxonomy" id="151549"/>
    <lineage>
        <taxon>Eukaryota</taxon>
        <taxon>Metazoa</taxon>
        <taxon>Ecdysozoa</taxon>
        <taxon>Arthropoda</taxon>
        <taxon>Hexapoda</taxon>
        <taxon>Insecta</taxon>
        <taxon>Pterygota</taxon>
        <taxon>Neoptera</taxon>
        <taxon>Endopterygota</taxon>
        <taxon>Lepidoptera</taxon>
        <taxon>Glossata</taxon>
        <taxon>Ditrysia</taxon>
        <taxon>Tineoidea</taxon>
        <taxon>Psychidae</taxon>
        <taxon>Oiketicinae</taxon>
        <taxon>Eumeta</taxon>
    </lineage>
</organism>
<protein>
    <submittedName>
        <fullName evidence="2">Uncharacterized protein</fullName>
    </submittedName>
</protein>
<accession>A0A4C1VTP7</accession>
<reference evidence="2 3" key="1">
    <citation type="journal article" date="2019" name="Commun. Biol.">
        <title>The bagworm genome reveals a unique fibroin gene that provides high tensile strength.</title>
        <authorList>
            <person name="Kono N."/>
            <person name="Nakamura H."/>
            <person name="Ohtoshi R."/>
            <person name="Tomita M."/>
            <person name="Numata K."/>
            <person name="Arakawa K."/>
        </authorList>
    </citation>
    <scope>NUCLEOTIDE SEQUENCE [LARGE SCALE GENOMIC DNA]</scope>
</reference>
<gene>
    <name evidence="2" type="ORF">EVAR_30642_1</name>
</gene>
<comment type="caution">
    <text evidence="2">The sequence shown here is derived from an EMBL/GenBank/DDBJ whole genome shotgun (WGS) entry which is preliminary data.</text>
</comment>
<name>A0A4C1VTP7_EUMVA</name>
<dbReference type="Proteomes" id="UP000299102">
    <property type="component" value="Unassembled WGS sequence"/>
</dbReference>
<keyword evidence="3" id="KW-1185">Reference proteome</keyword>
<feature type="compositionally biased region" description="Basic and acidic residues" evidence="1">
    <location>
        <begin position="109"/>
        <end position="126"/>
    </location>
</feature>
<dbReference type="EMBL" id="BGZK01000395">
    <property type="protein sequence ID" value="GBP41204.1"/>
    <property type="molecule type" value="Genomic_DNA"/>
</dbReference>
<feature type="region of interest" description="Disordered" evidence="1">
    <location>
        <begin position="104"/>
        <end position="126"/>
    </location>
</feature>
<evidence type="ECO:0000256" key="1">
    <source>
        <dbReference type="SAM" id="MobiDB-lite"/>
    </source>
</evidence>
<evidence type="ECO:0000313" key="3">
    <source>
        <dbReference type="Proteomes" id="UP000299102"/>
    </source>
</evidence>